<dbReference type="SUPFAM" id="SSF54001">
    <property type="entry name" value="Cysteine proteinases"/>
    <property type="match status" value="1"/>
</dbReference>
<dbReference type="InterPro" id="IPR042467">
    <property type="entry name" value="Peptidase_C65_otubain_sub2"/>
</dbReference>
<dbReference type="Proteomes" id="UP001152795">
    <property type="component" value="Unassembled WGS sequence"/>
</dbReference>
<dbReference type="PANTHER" id="PTHR12931">
    <property type="entry name" value="UBIQUITIN THIOLESTERASE PROTEIN OTUB"/>
    <property type="match status" value="1"/>
</dbReference>
<dbReference type="Gene3D" id="1.20.1300.20">
    <property type="entry name" value="Peptidase C65 Otubain, subdomain 2"/>
    <property type="match status" value="1"/>
</dbReference>
<dbReference type="OrthoDB" id="18915at2759"/>
<proteinExistence type="predicted"/>
<dbReference type="AlphaFoldDB" id="A0A7D9K2J6"/>
<dbReference type="GO" id="GO:0004843">
    <property type="term" value="F:cysteine-type deubiquitinase activity"/>
    <property type="evidence" value="ECO:0007669"/>
    <property type="project" value="TreeGrafter"/>
</dbReference>
<dbReference type="EMBL" id="CACRXK020025521">
    <property type="protein sequence ID" value="CAB4039537.1"/>
    <property type="molecule type" value="Genomic_DNA"/>
</dbReference>
<evidence type="ECO:0000313" key="2">
    <source>
        <dbReference type="Proteomes" id="UP001152795"/>
    </source>
</evidence>
<name>A0A7D9K2J6_PARCT</name>
<dbReference type="GO" id="GO:0005634">
    <property type="term" value="C:nucleus"/>
    <property type="evidence" value="ECO:0007669"/>
    <property type="project" value="TreeGrafter"/>
</dbReference>
<dbReference type="GO" id="GO:0043130">
    <property type="term" value="F:ubiquitin binding"/>
    <property type="evidence" value="ECO:0007669"/>
    <property type="project" value="TreeGrafter"/>
</dbReference>
<dbReference type="Pfam" id="PF10275">
    <property type="entry name" value="Peptidase_C65"/>
    <property type="match status" value="1"/>
</dbReference>
<reference evidence="1" key="1">
    <citation type="submission" date="2020-04" db="EMBL/GenBank/DDBJ databases">
        <authorList>
            <person name="Alioto T."/>
            <person name="Alioto T."/>
            <person name="Gomez Garrido J."/>
        </authorList>
    </citation>
    <scope>NUCLEOTIDE SEQUENCE</scope>
    <source>
        <strain evidence="1">A484AB</strain>
    </source>
</reference>
<gene>
    <name evidence="1" type="ORF">PACLA_8A078092</name>
</gene>
<sequence>MELIDRVGEKISVDELLAVFQDEGMCNYIVVYLRLLTSAQLQKKEEFFENFLEGGQTMKDFCSQVSFVARTSCNKPAADL</sequence>
<protein>
    <submittedName>
        <fullName evidence="1">Ubiquitin thioesterase OTUB1</fullName>
    </submittedName>
</protein>
<accession>A0A7D9K2J6</accession>
<dbReference type="InterPro" id="IPR038765">
    <property type="entry name" value="Papain-like_cys_pep_sf"/>
</dbReference>
<keyword evidence="2" id="KW-1185">Reference proteome</keyword>
<dbReference type="PANTHER" id="PTHR12931:SF15">
    <property type="entry name" value="UBIQUITIN THIOESTERASE OTUBAIN-LIKE"/>
    <property type="match status" value="1"/>
</dbReference>
<dbReference type="InterPro" id="IPR019400">
    <property type="entry name" value="Peptidase_C65_otubain"/>
</dbReference>
<organism evidence="1 2">
    <name type="scientific">Paramuricea clavata</name>
    <name type="common">Red gorgonian</name>
    <name type="synonym">Violescent sea-whip</name>
    <dbReference type="NCBI Taxonomy" id="317549"/>
    <lineage>
        <taxon>Eukaryota</taxon>
        <taxon>Metazoa</taxon>
        <taxon>Cnidaria</taxon>
        <taxon>Anthozoa</taxon>
        <taxon>Octocorallia</taxon>
        <taxon>Malacalcyonacea</taxon>
        <taxon>Plexauridae</taxon>
        <taxon>Paramuricea</taxon>
    </lineage>
</organism>
<comment type="caution">
    <text evidence="1">The sequence shown here is derived from an EMBL/GenBank/DDBJ whole genome shotgun (WGS) entry which is preliminary data.</text>
</comment>
<dbReference type="GO" id="GO:0071108">
    <property type="term" value="P:protein K48-linked deubiquitination"/>
    <property type="evidence" value="ECO:0007669"/>
    <property type="project" value="TreeGrafter"/>
</dbReference>
<evidence type="ECO:0000313" key="1">
    <source>
        <dbReference type="EMBL" id="CAB4039537.1"/>
    </source>
</evidence>